<dbReference type="Proteomes" id="UP001589832">
    <property type="component" value="Unassembled WGS sequence"/>
</dbReference>
<evidence type="ECO:0000313" key="3">
    <source>
        <dbReference type="Proteomes" id="UP001589832"/>
    </source>
</evidence>
<keyword evidence="1" id="KW-0812">Transmembrane</keyword>
<keyword evidence="3" id="KW-1185">Reference proteome</keyword>
<sequence>MIKFFRKIRYDLMEKNKTGKYLKYAIGEIVLVVIGILIALSINNWNENRKERAIEINYLKNIKSDLNKEFNNNRKFAEFRLGKSKASSYLLNTDEPKSIENAKTYIDNYETVFLWNTFVPNNNTFKELISSGRLSLISNDSIKNQLLELDKIYADISINENHMRREFEHYLYDIQINNTSGLDLFDNSKPYYGFPERLSISDIPNLKREKMISDSQWLYKNEVFNNGLKLAILNNSLIAQQHQNLELILKKLIDFIDREIEK</sequence>
<keyword evidence="1" id="KW-1133">Transmembrane helix</keyword>
<name>A0ABV6QCB8_9FLAO</name>
<comment type="caution">
    <text evidence="2">The sequence shown here is derived from an EMBL/GenBank/DDBJ whole genome shotgun (WGS) entry which is preliminary data.</text>
</comment>
<gene>
    <name evidence="2" type="ORF">ACFFGA_14995</name>
</gene>
<evidence type="ECO:0000256" key="1">
    <source>
        <dbReference type="SAM" id="Phobius"/>
    </source>
</evidence>
<proteinExistence type="predicted"/>
<protein>
    <submittedName>
        <fullName evidence="2">DUF6090 family protein</fullName>
    </submittedName>
</protein>
<keyword evidence="1" id="KW-0472">Membrane</keyword>
<dbReference type="EMBL" id="JBHLTQ010000017">
    <property type="protein sequence ID" value="MFC0605867.1"/>
    <property type="molecule type" value="Genomic_DNA"/>
</dbReference>
<evidence type="ECO:0000313" key="2">
    <source>
        <dbReference type="EMBL" id="MFC0605867.1"/>
    </source>
</evidence>
<reference evidence="2 3" key="1">
    <citation type="submission" date="2024-09" db="EMBL/GenBank/DDBJ databases">
        <authorList>
            <person name="Sun Q."/>
            <person name="Mori K."/>
        </authorList>
    </citation>
    <scope>NUCLEOTIDE SEQUENCE [LARGE SCALE GENOMIC DNA]</scope>
    <source>
        <strain evidence="2 3">NCAIM B.02481</strain>
    </source>
</reference>
<organism evidence="2 3">
    <name type="scientific">Winogradskyella pulchriflava</name>
    <dbReference type="NCBI Taxonomy" id="1110688"/>
    <lineage>
        <taxon>Bacteria</taxon>
        <taxon>Pseudomonadati</taxon>
        <taxon>Bacteroidota</taxon>
        <taxon>Flavobacteriia</taxon>
        <taxon>Flavobacteriales</taxon>
        <taxon>Flavobacteriaceae</taxon>
        <taxon>Winogradskyella</taxon>
    </lineage>
</organism>
<dbReference type="InterPro" id="IPR045749">
    <property type="entry name" value="DUF6090"/>
</dbReference>
<accession>A0ABV6QCB8</accession>
<feature type="transmembrane region" description="Helical" evidence="1">
    <location>
        <begin position="21"/>
        <end position="42"/>
    </location>
</feature>
<dbReference type="Pfam" id="PF19578">
    <property type="entry name" value="DUF6090"/>
    <property type="match status" value="1"/>
</dbReference>
<dbReference type="RefSeq" id="WP_386065253.1">
    <property type="nucleotide sequence ID" value="NZ_JBHLTQ010000017.1"/>
</dbReference>